<dbReference type="InterPro" id="IPR038095">
    <property type="entry name" value="Costars_sf"/>
</dbReference>
<reference evidence="3" key="1">
    <citation type="submission" date="2022-11" db="UniProtKB">
        <authorList>
            <consortium name="WormBaseParasite"/>
        </authorList>
    </citation>
    <scope>IDENTIFICATION</scope>
</reference>
<dbReference type="GO" id="GO:0045944">
    <property type="term" value="P:positive regulation of transcription by RNA polymerase II"/>
    <property type="evidence" value="ECO:0007669"/>
    <property type="project" value="TreeGrafter"/>
</dbReference>
<evidence type="ECO:0000259" key="1">
    <source>
        <dbReference type="SMART" id="SM01283"/>
    </source>
</evidence>
<dbReference type="GO" id="GO:0030017">
    <property type="term" value="C:sarcomere"/>
    <property type="evidence" value="ECO:0007669"/>
    <property type="project" value="TreeGrafter"/>
</dbReference>
<dbReference type="AlphaFoldDB" id="A0A915E460"/>
<dbReference type="GO" id="GO:0003779">
    <property type="term" value="F:actin binding"/>
    <property type="evidence" value="ECO:0007669"/>
    <property type="project" value="InterPro"/>
</dbReference>
<accession>A0A915E460</accession>
<dbReference type="PANTHER" id="PTHR22739:SF18">
    <property type="entry name" value="COSTARS DOMAIN-CONTAINING PROTEIN"/>
    <property type="match status" value="1"/>
</dbReference>
<dbReference type="SMART" id="SM01283">
    <property type="entry name" value="Costars"/>
    <property type="match status" value="1"/>
</dbReference>
<dbReference type="Pfam" id="PF14705">
    <property type="entry name" value="Costars"/>
    <property type="match status" value="1"/>
</dbReference>
<organism evidence="2 3">
    <name type="scientific">Ditylenchus dipsaci</name>
    <dbReference type="NCBI Taxonomy" id="166011"/>
    <lineage>
        <taxon>Eukaryota</taxon>
        <taxon>Metazoa</taxon>
        <taxon>Ecdysozoa</taxon>
        <taxon>Nematoda</taxon>
        <taxon>Chromadorea</taxon>
        <taxon>Rhabditida</taxon>
        <taxon>Tylenchina</taxon>
        <taxon>Tylenchomorpha</taxon>
        <taxon>Sphaerularioidea</taxon>
        <taxon>Anguinidae</taxon>
        <taxon>Anguininae</taxon>
        <taxon>Ditylenchus</taxon>
    </lineage>
</organism>
<dbReference type="PANTHER" id="PTHR22739">
    <property type="entry name" value="STRIATED MUSCLE ACTIVATOR OF RHO-DEPENDENT SIGNALING-RELATED"/>
    <property type="match status" value="1"/>
</dbReference>
<dbReference type="WBParaSite" id="jg26778">
    <property type="protein sequence ID" value="jg26778"/>
    <property type="gene ID" value="jg26778"/>
</dbReference>
<dbReference type="Gene3D" id="1.10.10.1540">
    <property type="entry name" value="Costar domain"/>
    <property type="match status" value="1"/>
</dbReference>
<proteinExistence type="predicted"/>
<evidence type="ECO:0000313" key="3">
    <source>
        <dbReference type="WBParaSite" id="jg26778"/>
    </source>
</evidence>
<sequence>MRANKAAKCIAKEMFQLCQVIEENGHRNSPSSYEITITFGDLFKIYQFISDKLVGILLRARKHNMLHFEGEMLFQRRDEQKVIHLLLNHQQILLGLAQH</sequence>
<evidence type="ECO:0000313" key="2">
    <source>
        <dbReference type="Proteomes" id="UP000887574"/>
    </source>
</evidence>
<dbReference type="InterPro" id="IPR027817">
    <property type="entry name" value="Costars_dom"/>
</dbReference>
<protein>
    <submittedName>
        <fullName evidence="3">Costars domain-containing protein</fullName>
    </submittedName>
</protein>
<feature type="domain" description="Costars" evidence="1">
    <location>
        <begin position="8"/>
        <end position="86"/>
    </location>
</feature>
<keyword evidence="2" id="KW-1185">Reference proteome</keyword>
<name>A0A915E460_9BILA</name>
<dbReference type="InterPro" id="IPR026111">
    <property type="entry name" value="Abra"/>
</dbReference>
<dbReference type="GO" id="GO:0035025">
    <property type="term" value="P:positive regulation of Rho protein signal transduction"/>
    <property type="evidence" value="ECO:0007669"/>
    <property type="project" value="InterPro"/>
</dbReference>
<dbReference type="Proteomes" id="UP000887574">
    <property type="component" value="Unplaced"/>
</dbReference>